<dbReference type="EMBL" id="CAAALY010045382">
    <property type="protein sequence ID" value="VEL20229.1"/>
    <property type="molecule type" value="Genomic_DNA"/>
</dbReference>
<dbReference type="Proteomes" id="UP000784294">
    <property type="component" value="Unassembled WGS sequence"/>
</dbReference>
<keyword evidence="2" id="KW-1185">Reference proteome</keyword>
<reference evidence="1" key="1">
    <citation type="submission" date="2018-11" db="EMBL/GenBank/DDBJ databases">
        <authorList>
            <consortium name="Pathogen Informatics"/>
        </authorList>
    </citation>
    <scope>NUCLEOTIDE SEQUENCE</scope>
</reference>
<proteinExistence type="predicted"/>
<gene>
    <name evidence="1" type="ORF">PXEA_LOCUS13669</name>
</gene>
<dbReference type="AlphaFoldDB" id="A0A448WU07"/>
<name>A0A448WU07_9PLAT</name>
<comment type="caution">
    <text evidence="1">The sequence shown here is derived from an EMBL/GenBank/DDBJ whole genome shotgun (WGS) entry which is preliminary data.</text>
</comment>
<evidence type="ECO:0000313" key="1">
    <source>
        <dbReference type="EMBL" id="VEL20229.1"/>
    </source>
</evidence>
<evidence type="ECO:0000313" key="2">
    <source>
        <dbReference type="Proteomes" id="UP000784294"/>
    </source>
</evidence>
<sequence>MIGDWSGTVNQLTDPYRVSVEGKRGRVGTTSCLDRIRVAGP</sequence>
<protein>
    <submittedName>
        <fullName evidence="1">Uncharacterized protein</fullName>
    </submittedName>
</protein>
<accession>A0A448WU07</accession>
<organism evidence="1 2">
    <name type="scientific">Protopolystoma xenopodis</name>
    <dbReference type="NCBI Taxonomy" id="117903"/>
    <lineage>
        <taxon>Eukaryota</taxon>
        <taxon>Metazoa</taxon>
        <taxon>Spiralia</taxon>
        <taxon>Lophotrochozoa</taxon>
        <taxon>Platyhelminthes</taxon>
        <taxon>Monogenea</taxon>
        <taxon>Polyopisthocotylea</taxon>
        <taxon>Polystomatidea</taxon>
        <taxon>Polystomatidae</taxon>
        <taxon>Protopolystoma</taxon>
    </lineage>
</organism>